<accession>A0A288Q8X0</accession>
<feature type="region of interest" description="Disordered" evidence="1">
    <location>
        <begin position="1"/>
        <end position="43"/>
    </location>
</feature>
<name>A0A288Q8X0_9LACO</name>
<comment type="caution">
    <text evidence="2">The sequence shown here is derived from an EMBL/GenBank/DDBJ whole genome shotgun (WGS) entry which is preliminary data.</text>
</comment>
<dbReference type="RefSeq" id="WP_261700904.1">
    <property type="nucleotide sequence ID" value="NZ_QVOW01000005.1"/>
</dbReference>
<evidence type="ECO:0000256" key="1">
    <source>
        <dbReference type="SAM" id="MobiDB-lite"/>
    </source>
</evidence>
<protein>
    <submittedName>
        <fullName evidence="2">Uncharacterized protein</fullName>
    </submittedName>
</protein>
<organism evidence="2 3">
    <name type="scientific">Weissella soli</name>
    <dbReference type="NCBI Taxonomy" id="155866"/>
    <lineage>
        <taxon>Bacteria</taxon>
        <taxon>Bacillati</taxon>
        <taxon>Bacillota</taxon>
        <taxon>Bacilli</taxon>
        <taxon>Lactobacillales</taxon>
        <taxon>Lactobacillaceae</taxon>
        <taxon>Weissella</taxon>
    </lineage>
</organism>
<feature type="compositionally biased region" description="Polar residues" evidence="1">
    <location>
        <begin position="21"/>
        <end position="43"/>
    </location>
</feature>
<sequence>MLRNEKHHAYLHPYLGRAKLSDQNMFSPNKASDASNNAGQSAK</sequence>
<reference evidence="2 3" key="1">
    <citation type="submission" date="2018-07" db="EMBL/GenBank/DDBJ databases">
        <title>Genomic Encyclopedia of Type Strains, Phase III (KMG-III): the genomes of soil and plant-associated and newly described type strains.</title>
        <authorList>
            <person name="Whitman W."/>
        </authorList>
    </citation>
    <scope>NUCLEOTIDE SEQUENCE [LARGE SCALE GENOMIC DNA]</scope>
    <source>
        <strain evidence="2 3">CECT 7031</strain>
    </source>
</reference>
<dbReference type="EMBL" id="QRAS01000001">
    <property type="protein sequence ID" value="RDL11854.1"/>
    <property type="molecule type" value="Genomic_DNA"/>
</dbReference>
<dbReference type="AlphaFoldDB" id="A0A288Q8X0"/>
<keyword evidence="3" id="KW-1185">Reference proteome</keyword>
<evidence type="ECO:0000313" key="2">
    <source>
        <dbReference type="EMBL" id="RDL11854.1"/>
    </source>
</evidence>
<dbReference type="KEGG" id="wso:WSWS_00643"/>
<dbReference type="Proteomes" id="UP000254912">
    <property type="component" value="Unassembled WGS sequence"/>
</dbReference>
<feature type="compositionally biased region" description="Basic residues" evidence="1">
    <location>
        <begin position="1"/>
        <end position="10"/>
    </location>
</feature>
<gene>
    <name evidence="2" type="ORF">DFP99_0273</name>
</gene>
<proteinExistence type="predicted"/>
<evidence type="ECO:0000313" key="3">
    <source>
        <dbReference type="Proteomes" id="UP000254912"/>
    </source>
</evidence>